<evidence type="ECO:0000256" key="2">
    <source>
        <dbReference type="PROSITE-ProRule" id="PRU00708"/>
    </source>
</evidence>
<feature type="repeat" description="PPR" evidence="2">
    <location>
        <begin position="92"/>
        <end position="126"/>
    </location>
</feature>
<sequence length="1132" mass="124555">MDPAFAHMTMSTRTELLTTHQKFQESLDLVAQLKACAQQKDLNRGGRLHVEISRKGFLKNNIFVGSALVSMYAKCGALVKAQKVFDDLPFRNLVSWNGLIAGYVQEGLGEQALICLHRLQEDGLSPDARTFTCVLKACGTIGAVETGKELYAKIVRDGLLGLDIVLGNALIDMFAKFGALARAQQVFDELPVPNIVSWNTLIAGFCHHGCDMEAFKCFEKMKYEGLCPDVVTFSCILMACGNVEIGQKIHDEICRSGFLMRSCWLCTELVHMYAKCGALAKAQEVFDQLSTHDLVTWTALITGYCQHDYGEHAIECFGQMRREGFSPDAVTFVSVLKACGSIGVIEKGEEIHAEIIREGLFGEVVVLWSAIVDMYMKCGALGKAREIFNEIPSRDVISWTALISGYCDHGHGEEALRCFGQMKSEGLSPDAVSFTCILRTCSSMGAAEKGQFYFNSMSMSYGIIPTAEHHMCMVNLFGHVGQFGRVMEVLEKICFSADVSMWFALMQSCQKWGNVKVGRLAFEHALRLNKDTILAYVYMCNIYAAVGMHEEARRLLAKAQQLLLERSAQDVVAWNNLITGYCQNEYNEDALDCFELMKQVGLSPDVVTFACILKACSSMRARERGKKIHAEIIEKGIFGKSTALWNALVDMYAKCGAFVKAESILHELPVCNCISWTALITGYSQHGYAEEALDCFEQMQHEGLHPDAVTFACILNACGSLGAADKGEMLHFEIVRLGLLEEDVVLGNALVDMYAKCGLQTKAQHVFDELPVRNVVSWNALITGYCQFGHCKKAFEVVECMKHEGLLPDGVTFSAILKVCGNITALEKGRELFAEIVGEGLLDEERILAKSLVSMYARSGALAKAQLVLNRLPVQDVVSWNGLISGFSQHGYDNEAVSCFKFMRSQGVAPNVTTFAYILKACGNMGALDTGREIHDDIVKEGLSENDVLGSALIDMYTKCGELVKAQELFDHLSIRSVVSWTTLMTGYYRLGYGEKALSCFEQMKTEGLFPDSVALSCLLKACSSIGATEKGQLLKASYGILPTLGHHICFVNPFSHAGLFDKAIEANQKVRLYHNLPAWFSFLCACQSRGNGNLGRLAFEHAVSVYEGSVVALPSPMLIKSIGCVETLCSG</sequence>
<protein>
    <recommendedName>
        <fullName evidence="5">Pentatricopeptide repeat-containing protein</fullName>
    </recommendedName>
</protein>
<feature type="repeat" description="PPR" evidence="2">
    <location>
        <begin position="672"/>
        <end position="706"/>
    </location>
</feature>
<dbReference type="PANTHER" id="PTHR47926">
    <property type="entry name" value="PENTATRICOPEPTIDE REPEAT-CONTAINING PROTEIN"/>
    <property type="match status" value="1"/>
</dbReference>
<feature type="repeat" description="PPR" evidence="2">
    <location>
        <begin position="876"/>
        <end position="910"/>
    </location>
</feature>
<dbReference type="Proteomes" id="UP000886520">
    <property type="component" value="Chromosome 2"/>
</dbReference>
<feature type="repeat" description="PPR" evidence="2">
    <location>
        <begin position="774"/>
        <end position="808"/>
    </location>
</feature>
<evidence type="ECO:0000313" key="4">
    <source>
        <dbReference type="Proteomes" id="UP000886520"/>
    </source>
</evidence>
<dbReference type="OrthoDB" id="750109at2759"/>
<dbReference type="PROSITE" id="PS51375">
    <property type="entry name" value="PPR"/>
    <property type="match status" value="9"/>
</dbReference>
<dbReference type="Gene3D" id="1.25.40.10">
    <property type="entry name" value="Tetratricopeptide repeat domain"/>
    <property type="match status" value="9"/>
</dbReference>
<evidence type="ECO:0000256" key="1">
    <source>
        <dbReference type="ARBA" id="ARBA00022737"/>
    </source>
</evidence>
<organism evidence="3 4">
    <name type="scientific">Adiantum capillus-veneris</name>
    <name type="common">Maidenhair fern</name>
    <dbReference type="NCBI Taxonomy" id="13818"/>
    <lineage>
        <taxon>Eukaryota</taxon>
        <taxon>Viridiplantae</taxon>
        <taxon>Streptophyta</taxon>
        <taxon>Embryophyta</taxon>
        <taxon>Tracheophyta</taxon>
        <taxon>Polypodiopsida</taxon>
        <taxon>Polypodiidae</taxon>
        <taxon>Polypodiales</taxon>
        <taxon>Pteridineae</taxon>
        <taxon>Pteridaceae</taxon>
        <taxon>Vittarioideae</taxon>
        <taxon>Adiantum</taxon>
    </lineage>
</organism>
<keyword evidence="4" id="KW-1185">Reference proteome</keyword>
<feature type="repeat" description="PPR" evidence="2">
    <location>
        <begin position="395"/>
        <end position="429"/>
    </location>
</feature>
<dbReference type="GO" id="GO:0003723">
    <property type="term" value="F:RNA binding"/>
    <property type="evidence" value="ECO:0007669"/>
    <property type="project" value="InterPro"/>
</dbReference>
<accession>A0A9D4VA27</accession>
<dbReference type="InterPro" id="IPR046960">
    <property type="entry name" value="PPR_At4g14850-like_plant"/>
</dbReference>
<gene>
    <name evidence="3" type="ORF">GOP47_0002408</name>
</gene>
<comment type="caution">
    <text evidence="3">The sequence shown here is derived from an EMBL/GenBank/DDBJ whole genome shotgun (WGS) entry which is preliminary data.</text>
</comment>
<proteinExistence type="predicted"/>
<dbReference type="FunFam" id="1.25.40.10:FF:000031">
    <property type="entry name" value="Pentatricopeptide repeat-containing protein mitochondrial"/>
    <property type="match status" value="3"/>
</dbReference>
<dbReference type="AlphaFoldDB" id="A0A9D4VA27"/>
<dbReference type="SUPFAM" id="SSF48452">
    <property type="entry name" value="TPR-like"/>
    <property type="match status" value="1"/>
</dbReference>
<dbReference type="FunFam" id="1.25.40.10:FF:000344">
    <property type="entry name" value="Pentatricopeptide repeat-containing protein"/>
    <property type="match status" value="1"/>
</dbReference>
<dbReference type="NCBIfam" id="TIGR00756">
    <property type="entry name" value="PPR"/>
    <property type="match status" value="9"/>
</dbReference>
<dbReference type="GO" id="GO:0009451">
    <property type="term" value="P:RNA modification"/>
    <property type="evidence" value="ECO:0007669"/>
    <property type="project" value="InterPro"/>
</dbReference>
<keyword evidence="1" id="KW-0677">Repeat</keyword>
<dbReference type="InterPro" id="IPR002885">
    <property type="entry name" value="PPR_rpt"/>
</dbReference>
<feature type="repeat" description="PPR" evidence="2">
    <location>
        <begin position="293"/>
        <end position="327"/>
    </location>
</feature>
<dbReference type="FunFam" id="1.25.40.10:FF:000285">
    <property type="entry name" value="Pentatricopeptide repeat-containing protein, chloroplastic"/>
    <property type="match status" value="2"/>
</dbReference>
<feature type="repeat" description="PPR" evidence="2">
    <location>
        <begin position="194"/>
        <end position="228"/>
    </location>
</feature>
<evidence type="ECO:0000313" key="3">
    <source>
        <dbReference type="EMBL" id="KAI5082665.1"/>
    </source>
</evidence>
<name>A0A9D4VA27_ADICA</name>
<dbReference type="EMBL" id="JABFUD020000003">
    <property type="protein sequence ID" value="KAI5082665.1"/>
    <property type="molecule type" value="Genomic_DNA"/>
</dbReference>
<reference evidence="3" key="1">
    <citation type="submission" date="2021-01" db="EMBL/GenBank/DDBJ databases">
        <title>Adiantum capillus-veneris genome.</title>
        <authorList>
            <person name="Fang Y."/>
            <person name="Liao Q."/>
        </authorList>
    </citation>
    <scope>NUCLEOTIDE SEQUENCE</scope>
    <source>
        <strain evidence="3">H3</strain>
        <tissue evidence="3">Leaf</tissue>
    </source>
</reference>
<feature type="repeat" description="PPR" evidence="2">
    <location>
        <begin position="570"/>
        <end position="604"/>
    </location>
</feature>
<dbReference type="FunFam" id="1.25.40.10:FF:000158">
    <property type="entry name" value="pentatricopeptide repeat-containing protein At2g33680"/>
    <property type="match status" value="1"/>
</dbReference>
<dbReference type="PANTHER" id="PTHR47926:SF382">
    <property type="entry name" value="PENTACOTRIPEPTIDE-REPEAT REGION OF PRORP DOMAIN-CONTAINING PROTEIN"/>
    <property type="match status" value="1"/>
</dbReference>
<dbReference type="GO" id="GO:0048731">
    <property type="term" value="P:system development"/>
    <property type="evidence" value="ECO:0007669"/>
    <property type="project" value="UniProtKB-ARBA"/>
</dbReference>
<dbReference type="Pfam" id="PF13041">
    <property type="entry name" value="PPR_2"/>
    <property type="match status" value="9"/>
</dbReference>
<dbReference type="Pfam" id="PF01535">
    <property type="entry name" value="PPR"/>
    <property type="match status" value="2"/>
</dbReference>
<feature type="repeat" description="PPR" evidence="2">
    <location>
        <begin position="977"/>
        <end position="1011"/>
    </location>
</feature>
<evidence type="ECO:0008006" key="5">
    <source>
        <dbReference type="Google" id="ProtNLM"/>
    </source>
</evidence>
<dbReference type="InterPro" id="IPR011990">
    <property type="entry name" value="TPR-like_helical_dom_sf"/>
</dbReference>